<name>A0AAD7AEC4_9AGAR</name>
<accession>A0AAD7AEC4</accession>
<organism evidence="2 3">
    <name type="scientific">Mycena albidolilacea</name>
    <dbReference type="NCBI Taxonomy" id="1033008"/>
    <lineage>
        <taxon>Eukaryota</taxon>
        <taxon>Fungi</taxon>
        <taxon>Dikarya</taxon>
        <taxon>Basidiomycota</taxon>
        <taxon>Agaricomycotina</taxon>
        <taxon>Agaricomycetes</taxon>
        <taxon>Agaricomycetidae</taxon>
        <taxon>Agaricales</taxon>
        <taxon>Marasmiineae</taxon>
        <taxon>Mycenaceae</taxon>
        <taxon>Mycena</taxon>
    </lineage>
</organism>
<reference evidence="2" key="1">
    <citation type="submission" date="2023-03" db="EMBL/GenBank/DDBJ databases">
        <title>Massive genome expansion in bonnet fungi (Mycena s.s.) driven by repeated elements and novel gene families across ecological guilds.</title>
        <authorList>
            <consortium name="Lawrence Berkeley National Laboratory"/>
            <person name="Harder C.B."/>
            <person name="Miyauchi S."/>
            <person name="Viragh M."/>
            <person name="Kuo A."/>
            <person name="Thoen E."/>
            <person name="Andreopoulos B."/>
            <person name="Lu D."/>
            <person name="Skrede I."/>
            <person name="Drula E."/>
            <person name="Henrissat B."/>
            <person name="Morin E."/>
            <person name="Kohler A."/>
            <person name="Barry K."/>
            <person name="LaButti K."/>
            <person name="Morin E."/>
            <person name="Salamov A."/>
            <person name="Lipzen A."/>
            <person name="Mereny Z."/>
            <person name="Hegedus B."/>
            <person name="Baldrian P."/>
            <person name="Stursova M."/>
            <person name="Weitz H."/>
            <person name="Taylor A."/>
            <person name="Grigoriev I.V."/>
            <person name="Nagy L.G."/>
            <person name="Martin F."/>
            <person name="Kauserud H."/>
        </authorList>
    </citation>
    <scope>NUCLEOTIDE SEQUENCE</scope>
    <source>
        <strain evidence="2">CBHHK002</strain>
    </source>
</reference>
<dbReference type="AlphaFoldDB" id="A0AAD7AEC4"/>
<comment type="caution">
    <text evidence="2">The sequence shown here is derived from an EMBL/GenBank/DDBJ whole genome shotgun (WGS) entry which is preliminary data.</text>
</comment>
<evidence type="ECO:0000313" key="2">
    <source>
        <dbReference type="EMBL" id="KAJ7355477.1"/>
    </source>
</evidence>
<evidence type="ECO:0000313" key="3">
    <source>
        <dbReference type="Proteomes" id="UP001218218"/>
    </source>
</evidence>
<protein>
    <submittedName>
        <fullName evidence="2">Uncharacterized protein</fullName>
    </submittedName>
</protein>
<keyword evidence="3" id="KW-1185">Reference proteome</keyword>
<feature type="region of interest" description="Disordered" evidence="1">
    <location>
        <begin position="1"/>
        <end position="25"/>
    </location>
</feature>
<feature type="region of interest" description="Disordered" evidence="1">
    <location>
        <begin position="67"/>
        <end position="88"/>
    </location>
</feature>
<feature type="compositionally biased region" description="Polar residues" evidence="1">
    <location>
        <begin position="1"/>
        <end position="10"/>
    </location>
</feature>
<dbReference type="EMBL" id="JARIHO010000009">
    <property type="protein sequence ID" value="KAJ7355477.1"/>
    <property type="molecule type" value="Genomic_DNA"/>
</dbReference>
<gene>
    <name evidence="2" type="ORF">DFH08DRAFT_954953</name>
</gene>
<sequence>MSQLSNNFRRGSQARHGTARLPSAAGYNDKPQVYSALSFELWALPSLSGRYVQRGNRLFELWSPNSKQLPGERSKDGTPGIHPDPSQRRFNGHAGKFDCLYAPQYFYPDRAHWAFMRGPHLVTSADAAYDAYCPLVEVWICSSNSSTRSRLPSSFLDGLGTVLRRFNREMKRLRAVQEQQLWANRPDYATEARLLALARMDVWSEVVDYGVAFQRGLREKEAWIALAKERKSKQNWGLPVLKDSALTATAADDQFIGLWINGASEDVYLSYLLAQVPCFVVHKFPMANYTPSAIQPCPPTYSNFVDGTDIGDLIHRNAYNIAVQTEP</sequence>
<dbReference type="Proteomes" id="UP001218218">
    <property type="component" value="Unassembled WGS sequence"/>
</dbReference>
<evidence type="ECO:0000256" key="1">
    <source>
        <dbReference type="SAM" id="MobiDB-lite"/>
    </source>
</evidence>
<proteinExistence type="predicted"/>